<evidence type="ECO:0000256" key="1">
    <source>
        <dbReference type="ARBA" id="ARBA00022729"/>
    </source>
</evidence>
<evidence type="ECO:0000313" key="6">
    <source>
        <dbReference type="EMBL" id="CCA24874.1"/>
    </source>
</evidence>
<sequence length="414" mass="47354">MRVHQTWIPAFLLSHAISNIAQHVEWDGEDLNIHPDRYGNVKFAVLADFGHVETSPHAQKMAHKLNTLCTNNDIHFIVSTGDNFYGTVDFQKYWIDRFNIGLTSCKWVVLAGNSDYKDILSDYHHALGKIEAQMEGPQGEFGDKWLMPRHNFIGIINGTDYEFAFLDTVEDSEQTKRIIKQRENLLVNMNQAKKYIVFGHYPILSNIQGDLGKKVTYLKNHFDKNKNILLYCASHVHALELLQYHDRTQSPPVPSYVQVISGAAGAFLNQKANDKDYRVMEDGLEIGKPIHSEIKKWKEGSYEDNYALKNALEVLDVKRGGEMENGLVNALKSLSSETQHPRHVSETPAESKQKERRGKVHYGESRNGFVVFTLQTQMHMLHLTYYTQDGISDMKTKEFQLYLDPTSGRVHMPG</sequence>
<dbReference type="InterPro" id="IPR029052">
    <property type="entry name" value="Metallo-depent_PP-like"/>
</dbReference>
<protein>
    <submittedName>
        <fullName evidence="6">AlNc14C264G9852 protein</fullName>
    </submittedName>
</protein>
<dbReference type="Gene3D" id="3.60.21.10">
    <property type="match status" value="1"/>
</dbReference>
<keyword evidence="1 4" id="KW-0732">Signal</keyword>
<evidence type="ECO:0000259" key="5">
    <source>
        <dbReference type="Pfam" id="PF00149"/>
    </source>
</evidence>
<dbReference type="SUPFAM" id="SSF56300">
    <property type="entry name" value="Metallo-dependent phosphatases"/>
    <property type="match status" value="1"/>
</dbReference>
<name>F0WU29_9STRA</name>
<accession>F0WU29</accession>
<gene>
    <name evidence="6" type="primary">AlNc14C264G9852</name>
    <name evidence="6" type="ORF">ALNC14_110180</name>
</gene>
<dbReference type="PANTHER" id="PTHR10161">
    <property type="entry name" value="TARTRATE-RESISTANT ACID PHOSPHATASE TYPE 5"/>
    <property type="match status" value="1"/>
</dbReference>
<reference evidence="6" key="1">
    <citation type="journal article" date="2011" name="PLoS Biol.">
        <title>Gene gain and loss during evolution of obligate parasitism in the white rust pathogen of Arabidopsis thaliana.</title>
        <authorList>
            <person name="Kemen E."/>
            <person name="Gardiner A."/>
            <person name="Schultz-Larsen T."/>
            <person name="Kemen A.C."/>
            <person name="Balmuth A.L."/>
            <person name="Robert-Seilaniantz A."/>
            <person name="Bailey K."/>
            <person name="Holub E."/>
            <person name="Studholme D.J."/>
            <person name="Maclean D."/>
            <person name="Jones J.D."/>
        </authorList>
    </citation>
    <scope>NUCLEOTIDE SEQUENCE</scope>
</reference>
<reference evidence="6" key="2">
    <citation type="submission" date="2011-02" db="EMBL/GenBank/DDBJ databases">
        <authorList>
            <person name="MacLean D."/>
        </authorList>
    </citation>
    <scope>NUCLEOTIDE SEQUENCE</scope>
</reference>
<keyword evidence="2" id="KW-0378">Hydrolase</keyword>
<organism evidence="6">
    <name type="scientific">Albugo laibachii Nc14</name>
    <dbReference type="NCBI Taxonomy" id="890382"/>
    <lineage>
        <taxon>Eukaryota</taxon>
        <taxon>Sar</taxon>
        <taxon>Stramenopiles</taxon>
        <taxon>Oomycota</taxon>
        <taxon>Peronosporomycetes</taxon>
        <taxon>Albuginales</taxon>
        <taxon>Albuginaceae</taxon>
        <taxon>Albugo</taxon>
    </lineage>
</organism>
<evidence type="ECO:0000256" key="3">
    <source>
        <dbReference type="SAM" id="MobiDB-lite"/>
    </source>
</evidence>
<dbReference type="InterPro" id="IPR051558">
    <property type="entry name" value="Metallophosphoesterase_PAP"/>
</dbReference>
<dbReference type="AlphaFoldDB" id="F0WU29"/>
<evidence type="ECO:0000256" key="4">
    <source>
        <dbReference type="SAM" id="SignalP"/>
    </source>
</evidence>
<feature type="compositionally biased region" description="Basic and acidic residues" evidence="3">
    <location>
        <begin position="339"/>
        <end position="353"/>
    </location>
</feature>
<feature type="chain" id="PRO_5003259610" evidence="4">
    <location>
        <begin position="22"/>
        <end position="414"/>
    </location>
</feature>
<feature type="region of interest" description="Disordered" evidence="3">
    <location>
        <begin position="333"/>
        <end position="360"/>
    </location>
</feature>
<dbReference type="InterPro" id="IPR004843">
    <property type="entry name" value="Calcineurin-like_PHP"/>
</dbReference>
<dbReference type="Pfam" id="PF00149">
    <property type="entry name" value="Metallophos"/>
    <property type="match status" value="1"/>
</dbReference>
<feature type="domain" description="Calcineurin-like phosphoesterase" evidence="5">
    <location>
        <begin position="42"/>
        <end position="238"/>
    </location>
</feature>
<proteinExistence type="predicted"/>
<dbReference type="GO" id="GO:0016787">
    <property type="term" value="F:hydrolase activity"/>
    <property type="evidence" value="ECO:0007669"/>
    <property type="project" value="UniProtKB-KW"/>
</dbReference>
<feature type="signal peptide" evidence="4">
    <location>
        <begin position="1"/>
        <end position="21"/>
    </location>
</feature>
<dbReference type="PANTHER" id="PTHR10161:SF14">
    <property type="entry name" value="TARTRATE-RESISTANT ACID PHOSPHATASE TYPE 5"/>
    <property type="match status" value="1"/>
</dbReference>
<evidence type="ECO:0000256" key="2">
    <source>
        <dbReference type="ARBA" id="ARBA00022801"/>
    </source>
</evidence>
<dbReference type="HOGENOM" id="CLU_664644_0_0_1"/>
<dbReference type="EMBL" id="FR824309">
    <property type="protein sequence ID" value="CCA24874.1"/>
    <property type="molecule type" value="Genomic_DNA"/>
</dbReference>